<dbReference type="UniPathway" id="UPA00078">
    <property type="reaction ID" value="UER00161"/>
</dbReference>
<comment type="function">
    <text evidence="9">Catalyzes a mechanistically unusual reaction, the ATP-dependent insertion of CO2 between the N7 and N8 nitrogen atoms of 7,8-diaminopelargonic acid (DAPA, also called 7,8-diammoniononanoate) to form a ureido ring.</text>
</comment>
<dbReference type="RefSeq" id="WP_098490105.1">
    <property type="nucleotide sequence ID" value="NZ_NUWN01000023.1"/>
</dbReference>
<comment type="catalytic activity">
    <reaction evidence="8">
        <text>(7R,8S)-8-amino-7-(carboxyamino)nonanoate + ATP = (4R,5S)-dethiobiotin + ADP + phosphate + H(+)</text>
        <dbReference type="Rhea" id="RHEA:63684"/>
        <dbReference type="ChEBI" id="CHEBI:15378"/>
        <dbReference type="ChEBI" id="CHEBI:30616"/>
        <dbReference type="ChEBI" id="CHEBI:43474"/>
        <dbReference type="ChEBI" id="CHEBI:149470"/>
        <dbReference type="ChEBI" id="CHEBI:149473"/>
        <dbReference type="ChEBI" id="CHEBI:456216"/>
    </reaction>
</comment>
<keyword evidence="3 9" id="KW-0479">Metal-binding</keyword>
<gene>
    <name evidence="9" type="primary">bioD</name>
    <name evidence="10" type="ORF">COI93_06295</name>
</gene>
<feature type="active site" evidence="9">
    <location>
        <position position="37"/>
    </location>
</feature>
<evidence type="ECO:0000256" key="6">
    <source>
        <dbReference type="ARBA" id="ARBA00022840"/>
    </source>
</evidence>
<evidence type="ECO:0000256" key="4">
    <source>
        <dbReference type="ARBA" id="ARBA00022741"/>
    </source>
</evidence>
<evidence type="ECO:0000313" key="10">
    <source>
        <dbReference type="EMBL" id="PFK45927.1"/>
    </source>
</evidence>
<name>A0A2B0MP26_BACCE</name>
<sequence length="242" mass="26188">MSGFFITATDTEVGKTVVTGALAGVLRKRGYNIGVYKPLQSGHIDSNPEGDAARLKVASGVTTETNRICPYSIEEPLAPRLAMQRAGRSVTLEQITAHYHELMKEFNSLFVEGAGGLAVPYAKDALVVDFAKELKLPLIIVARPTLGTVNHTILTISYAKAHGLAVAGVIFSGCKECEKERVQENKEMIEELSGVPVLGLLPELCEGFTRDELLRAAEENISILHLEEFVKHGSNVESTLAL</sequence>
<dbReference type="GO" id="GO:0000287">
    <property type="term" value="F:magnesium ion binding"/>
    <property type="evidence" value="ECO:0007669"/>
    <property type="project" value="UniProtKB-UniRule"/>
</dbReference>
<evidence type="ECO:0000256" key="2">
    <source>
        <dbReference type="ARBA" id="ARBA00022598"/>
    </source>
</evidence>
<dbReference type="EMBL" id="NUWN01000023">
    <property type="protein sequence ID" value="PFK45927.1"/>
    <property type="molecule type" value="Genomic_DNA"/>
</dbReference>
<evidence type="ECO:0000256" key="9">
    <source>
        <dbReference type="HAMAP-Rule" id="MF_00336"/>
    </source>
</evidence>
<dbReference type="PANTHER" id="PTHR43210">
    <property type="entry name" value="DETHIOBIOTIN SYNTHETASE"/>
    <property type="match status" value="1"/>
</dbReference>
<evidence type="ECO:0000256" key="3">
    <source>
        <dbReference type="ARBA" id="ARBA00022723"/>
    </source>
</evidence>
<dbReference type="InterPro" id="IPR027417">
    <property type="entry name" value="P-loop_NTPase"/>
</dbReference>
<comment type="caution">
    <text evidence="10">The sequence shown here is derived from an EMBL/GenBank/DDBJ whole genome shotgun (WGS) entry which is preliminary data.</text>
</comment>
<keyword evidence="7 9" id="KW-0460">Magnesium</keyword>
<dbReference type="GO" id="GO:0005829">
    <property type="term" value="C:cytosol"/>
    <property type="evidence" value="ECO:0007669"/>
    <property type="project" value="TreeGrafter"/>
</dbReference>
<feature type="binding site" evidence="9">
    <location>
        <position position="51"/>
    </location>
    <ligand>
        <name>Mg(2+)</name>
        <dbReference type="ChEBI" id="CHEBI:18420"/>
    </ligand>
</feature>
<comment type="subcellular location">
    <subcellularLocation>
        <location evidence="9">Cytoplasm</location>
    </subcellularLocation>
</comment>
<dbReference type="NCBIfam" id="TIGR00347">
    <property type="entry name" value="bioD"/>
    <property type="match status" value="1"/>
</dbReference>
<comment type="pathway">
    <text evidence="9">Cofactor biosynthesis; biotin biosynthesis; biotin from 7,8-diaminononanoate: step 1/2.</text>
</comment>
<evidence type="ECO:0000256" key="5">
    <source>
        <dbReference type="ARBA" id="ARBA00022756"/>
    </source>
</evidence>
<dbReference type="HAMAP" id="MF_00336">
    <property type="entry name" value="BioD"/>
    <property type="match status" value="1"/>
</dbReference>
<feature type="binding site" evidence="9">
    <location>
        <position position="51"/>
    </location>
    <ligand>
        <name>ATP</name>
        <dbReference type="ChEBI" id="CHEBI:30616"/>
    </ligand>
</feature>
<comment type="similarity">
    <text evidence="9">Belongs to the dethiobiotin synthetase family.</text>
</comment>
<keyword evidence="5 9" id="KW-0093">Biotin biosynthesis</keyword>
<keyword evidence="6 9" id="KW-0067">ATP-binding</keyword>
<dbReference type="PANTHER" id="PTHR43210:SF2">
    <property type="entry name" value="ATP-DEPENDENT DETHIOBIOTIN SYNTHETASE BIOD 2"/>
    <property type="match status" value="1"/>
</dbReference>
<feature type="binding site" evidence="9">
    <location>
        <position position="41"/>
    </location>
    <ligand>
        <name>substrate</name>
    </ligand>
</feature>
<dbReference type="EC" id="6.3.3.3" evidence="9"/>
<keyword evidence="2 9" id="KW-0436">Ligase</keyword>
<evidence type="ECO:0000256" key="7">
    <source>
        <dbReference type="ARBA" id="ARBA00022842"/>
    </source>
</evidence>
<dbReference type="Pfam" id="PF13500">
    <property type="entry name" value="AAA_26"/>
    <property type="match status" value="1"/>
</dbReference>
<evidence type="ECO:0000256" key="8">
    <source>
        <dbReference type="ARBA" id="ARBA00047386"/>
    </source>
</evidence>
<dbReference type="InterPro" id="IPR004472">
    <property type="entry name" value="DTB_synth_BioD"/>
</dbReference>
<feature type="binding site" evidence="9">
    <location>
        <position position="112"/>
    </location>
    <ligand>
        <name>Mg(2+)</name>
        <dbReference type="ChEBI" id="CHEBI:18420"/>
    </ligand>
</feature>
<dbReference type="Proteomes" id="UP000242656">
    <property type="component" value="Unassembled WGS sequence"/>
</dbReference>
<dbReference type="GO" id="GO:0005524">
    <property type="term" value="F:ATP binding"/>
    <property type="evidence" value="ECO:0007669"/>
    <property type="project" value="UniProtKB-UniRule"/>
</dbReference>
<evidence type="ECO:0000256" key="1">
    <source>
        <dbReference type="ARBA" id="ARBA00022490"/>
    </source>
</evidence>
<comment type="catalytic activity">
    <reaction evidence="9">
        <text>(7R,8S)-7,8-diammoniononanoate + CO2 + ATP = (4R,5S)-dethiobiotin + ADP + phosphate + 3 H(+)</text>
        <dbReference type="Rhea" id="RHEA:15805"/>
        <dbReference type="ChEBI" id="CHEBI:15378"/>
        <dbReference type="ChEBI" id="CHEBI:16526"/>
        <dbReference type="ChEBI" id="CHEBI:30616"/>
        <dbReference type="ChEBI" id="CHEBI:43474"/>
        <dbReference type="ChEBI" id="CHEBI:149469"/>
        <dbReference type="ChEBI" id="CHEBI:149473"/>
        <dbReference type="ChEBI" id="CHEBI:456216"/>
        <dbReference type="EC" id="6.3.3.3"/>
    </reaction>
</comment>
<comment type="subunit">
    <text evidence="9">Homodimer.</text>
</comment>
<feature type="binding site" evidence="9">
    <location>
        <position position="16"/>
    </location>
    <ligand>
        <name>Mg(2+)</name>
        <dbReference type="ChEBI" id="CHEBI:18420"/>
    </ligand>
</feature>
<feature type="binding site" evidence="9">
    <location>
        <begin position="112"/>
        <end position="115"/>
    </location>
    <ligand>
        <name>ATP</name>
        <dbReference type="ChEBI" id="CHEBI:30616"/>
    </ligand>
</feature>
<evidence type="ECO:0000313" key="11">
    <source>
        <dbReference type="Proteomes" id="UP000242656"/>
    </source>
</evidence>
<feature type="binding site" evidence="9">
    <location>
        <begin position="202"/>
        <end position="204"/>
    </location>
    <ligand>
        <name>ATP</name>
        <dbReference type="ChEBI" id="CHEBI:30616"/>
    </ligand>
</feature>
<protein>
    <recommendedName>
        <fullName evidence="9">ATP-dependent dethiobiotin synthetase BioD</fullName>
        <ecNumber evidence="9">6.3.3.3</ecNumber>
    </recommendedName>
    <alternativeName>
        <fullName evidence="9">DTB synthetase</fullName>
        <shortName evidence="9">DTBS</shortName>
    </alternativeName>
    <alternativeName>
        <fullName evidence="9">Dethiobiotin synthase</fullName>
    </alternativeName>
</protein>
<dbReference type="AlphaFoldDB" id="A0A2B0MP26"/>
<accession>A0A2B0MP26</accession>
<dbReference type="GO" id="GO:0004141">
    <property type="term" value="F:dethiobiotin synthase activity"/>
    <property type="evidence" value="ECO:0007669"/>
    <property type="project" value="UniProtKB-UniRule"/>
</dbReference>
<dbReference type="SUPFAM" id="SSF52540">
    <property type="entry name" value="P-loop containing nucleoside triphosphate hydrolases"/>
    <property type="match status" value="1"/>
</dbReference>
<dbReference type="CDD" id="cd03109">
    <property type="entry name" value="DTBS"/>
    <property type="match status" value="1"/>
</dbReference>
<comment type="caution">
    <text evidence="9">Lacks conserved residue(s) required for the propagation of feature annotation.</text>
</comment>
<keyword evidence="1 9" id="KW-0963">Cytoplasm</keyword>
<feature type="binding site" evidence="9">
    <location>
        <begin position="12"/>
        <end position="17"/>
    </location>
    <ligand>
        <name>ATP</name>
        <dbReference type="ChEBI" id="CHEBI:30616"/>
    </ligand>
</feature>
<dbReference type="Gene3D" id="3.40.50.300">
    <property type="entry name" value="P-loop containing nucleotide triphosphate hydrolases"/>
    <property type="match status" value="1"/>
</dbReference>
<dbReference type="PIRSF" id="PIRSF006755">
    <property type="entry name" value="DTB_synth"/>
    <property type="match status" value="1"/>
</dbReference>
<dbReference type="GO" id="GO:0009102">
    <property type="term" value="P:biotin biosynthetic process"/>
    <property type="evidence" value="ECO:0007669"/>
    <property type="project" value="UniProtKB-UniRule"/>
</dbReference>
<keyword evidence="4 9" id="KW-0547">Nucleotide-binding</keyword>
<proteinExistence type="inferred from homology"/>
<comment type="cofactor">
    <cofactor evidence="9">
        <name>Mg(2+)</name>
        <dbReference type="ChEBI" id="CHEBI:18420"/>
    </cofactor>
</comment>
<reference evidence="10 11" key="1">
    <citation type="submission" date="2017-09" db="EMBL/GenBank/DDBJ databases">
        <title>Large-scale bioinformatics analysis of Bacillus genomes uncovers conserved roles of natural products in bacterial physiology.</title>
        <authorList>
            <consortium name="Agbiome Team Llc"/>
            <person name="Bleich R.M."/>
            <person name="Grubbs K.J."/>
            <person name="Santa Maria K.C."/>
            <person name="Allen S.E."/>
            <person name="Farag S."/>
            <person name="Shank E.A."/>
            <person name="Bowers A."/>
        </authorList>
    </citation>
    <scope>NUCLEOTIDE SEQUENCE [LARGE SCALE GENOMIC DNA]</scope>
    <source>
        <strain evidence="10 11">AFS083043</strain>
    </source>
</reference>
<organism evidence="10 11">
    <name type="scientific">Bacillus cereus</name>
    <dbReference type="NCBI Taxonomy" id="1396"/>
    <lineage>
        <taxon>Bacteria</taxon>
        <taxon>Bacillati</taxon>
        <taxon>Bacillota</taxon>
        <taxon>Bacilli</taxon>
        <taxon>Bacillales</taxon>
        <taxon>Bacillaceae</taxon>
        <taxon>Bacillus</taxon>
        <taxon>Bacillus cereus group</taxon>
    </lineage>
</organism>